<reference evidence="2 3" key="1">
    <citation type="submission" date="2021-01" db="EMBL/GenBank/DDBJ databases">
        <title>Whole genome shotgun sequence of Cellulomonas phragmiteti NBRC 110785.</title>
        <authorList>
            <person name="Komaki H."/>
            <person name="Tamura T."/>
        </authorList>
    </citation>
    <scope>NUCLEOTIDE SEQUENCE [LARGE SCALE GENOMIC DNA]</scope>
    <source>
        <strain evidence="2 3">NBRC 110785</strain>
    </source>
</reference>
<dbReference type="InterPro" id="IPR036388">
    <property type="entry name" value="WH-like_DNA-bd_sf"/>
</dbReference>
<dbReference type="PANTHER" id="PTHR33164:SF106">
    <property type="entry name" value="TRANSCRIPTIONAL REGULATORY PROTEIN"/>
    <property type="match status" value="1"/>
</dbReference>
<accession>A0ABQ4DQW9</accession>
<comment type="caution">
    <text evidence="2">The sequence shown here is derived from an EMBL/GenBank/DDBJ whole genome shotgun (WGS) entry which is preliminary data.</text>
</comment>
<organism evidence="2 3">
    <name type="scientific">Cellulomonas phragmiteti</name>
    <dbReference type="NCBI Taxonomy" id="478780"/>
    <lineage>
        <taxon>Bacteria</taxon>
        <taxon>Bacillati</taxon>
        <taxon>Actinomycetota</taxon>
        <taxon>Actinomycetes</taxon>
        <taxon>Micrococcales</taxon>
        <taxon>Cellulomonadaceae</taxon>
        <taxon>Cellulomonas</taxon>
    </lineage>
</organism>
<evidence type="ECO:0000259" key="1">
    <source>
        <dbReference type="PROSITE" id="PS50995"/>
    </source>
</evidence>
<evidence type="ECO:0000313" key="2">
    <source>
        <dbReference type="EMBL" id="GIG41756.1"/>
    </source>
</evidence>
<dbReference type="EMBL" id="BONP01000036">
    <property type="protein sequence ID" value="GIG41756.1"/>
    <property type="molecule type" value="Genomic_DNA"/>
</dbReference>
<sequence length="152" mass="16322">MDRAERLERLALLSEADATQTAMFQQAAAASYGLGITEMRALSILLRNGPQTAGALTRALHVTSGAVTGIVDRLVRRGLVSRAADPDDRRKVVVTVDLAALAASENAYAGIGEAFQELYAGYTDAELDFLERHLTASVEITARETARLHPRA</sequence>
<dbReference type="Pfam" id="PF01047">
    <property type="entry name" value="MarR"/>
    <property type="match status" value="1"/>
</dbReference>
<keyword evidence="3" id="KW-1185">Reference proteome</keyword>
<dbReference type="Gene3D" id="1.10.10.10">
    <property type="entry name" value="Winged helix-like DNA-binding domain superfamily/Winged helix DNA-binding domain"/>
    <property type="match status" value="1"/>
</dbReference>
<dbReference type="RefSeq" id="WP_203676181.1">
    <property type="nucleotide sequence ID" value="NZ_BONP01000036.1"/>
</dbReference>
<proteinExistence type="predicted"/>
<protein>
    <submittedName>
        <fullName evidence="2">MarR family transcriptional regulator</fullName>
    </submittedName>
</protein>
<dbReference type="Proteomes" id="UP000614741">
    <property type="component" value="Unassembled WGS sequence"/>
</dbReference>
<dbReference type="PANTHER" id="PTHR33164">
    <property type="entry name" value="TRANSCRIPTIONAL REGULATOR, MARR FAMILY"/>
    <property type="match status" value="1"/>
</dbReference>
<dbReference type="InterPro" id="IPR036390">
    <property type="entry name" value="WH_DNA-bd_sf"/>
</dbReference>
<dbReference type="InterPro" id="IPR000835">
    <property type="entry name" value="HTH_MarR-typ"/>
</dbReference>
<name>A0ABQ4DQW9_9CELL</name>
<feature type="domain" description="HTH marR-type" evidence="1">
    <location>
        <begin position="1"/>
        <end position="139"/>
    </location>
</feature>
<evidence type="ECO:0000313" key="3">
    <source>
        <dbReference type="Proteomes" id="UP000614741"/>
    </source>
</evidence>
<dbReference type="PROSITE" id="PS50995">
    <property type="entry name" value="HTH_MARR_2"/>
    <property type="match status" value="1"/>
</dbReference>
<gene>
    <name evidence="2" type="ORF">Cph01nite_35180</name>
</gene>
<dbReference type="SUPFAM" id="SSF46785">
    <property type="entry name" value="Winged helix' DNA-binding domain"/>
    <property type="match status" value="1"/>
</dbReference>
<dbReference type="SMART" id="SM00347">
    <property type="entry name" value="HTH_MARR"/>
    <property type="match status" value="1"/>
</dbReference>
<dbReference type="InterPro" id="IPR039422">
    <property type="entry name" value="MarR/SlyA-like"/>
</dbReference>